<organism evidence="14 15">
    <name type="scientific">Enterococcus faecium</name>
    <name type="common">Streptococcus faecium</name>
    <dbReference type="NCBI Taxonomy" id="1352"/>
    <lineage>
        <taxon>Bacteria</taxon>
        <taxon>Bacillati</taxon>
        <taxon>Bacillota</taxon>
        <taxon>Bacilli</taxon>
        <taxon>Lactobacillales</taxon>
        <taxon>Enterococcaceae</taxon>
        <taxon>Enterococcus</taxon>
    </lineage>
</organism>
<keyword evidence="8 11" id="KW-1133">Transmembrane helix</keyword>
<keyword evidence="5" id="KW-0813">Transport</keyword>
<sequence>MFLAIKEIRYSKLRYGLIVGIMFLIAYVVFMLSGLANGLSEEFKKAIDDWDAQEIVLSEDANQVFAASQLTRGDLKYIEEGEKAPIGLYSGAIKGKNKENVTVFGTTKEAFLLPKLTKGHEFKTKNEIIISQNLADSGYKIGDTIKIGSYDDPLTIVGIFPETYYTVSPVIYASLDTWTSLKYGQQPFASEEEQPINGIVIKDSAKISKEKASKGLQLLTIGTFIESIPGYSAQNMTLNAMIYFLFLVVAAVVGIFMYVMTLQKTAIFGVMKAQGIKNFFIAKSLVAQSFIVGVVGVLLALLFAYLTSLILPSAMPFAVFWSQWLLYSGILIIVAMLGGLFSIRTITKVDPITAIGG</sequence>
<feature type="domain" description="MacB-like periplasmic core" evidence="13">
    <location>
        <begin position="18"/>
        <end position="185"/>
    </location>
</feature>
<name>A0A2G0ED17_ENTFC</name>
<evidence type="ECO:0000256" key="1">
    <source>
        <dbReference type="ARBA" id="ARBA00004651"/>
    </source>
</evidence>
<dbReference type="Pfam" id="PF12704">
    <property type="entry name" value="MacB_PCD"/>
    <property type="match status" value="1"/>
</dbReference>
<evidence type="ECO:0000256" key="2">
    <source>
        <dbReference type="ARBA" id="ARBA00008697"/>
    </source>
</evidence>
<dbReference type="PANTHER" id="PTHR43738:SF1">
    <property type="entry name" value="HEMIN TRANSPORT SYSTEM PERMEASE PROTEIN HRTB-RELATED"/>
    <property type="match status" value="1"/>
</dbReference>
<comment type="subcellular location">
    <subcellularLocation>
        <location evidence="1">Cell membrane</location>
        <topology evidence="1">Multi-pass membrane protein</topology>
    </subcellularLocation>
</comment>
<evidence type="ECO:0000256" key="4">
    <source>
        <dbReference type="ARBA" id="ARBA00016962"/>
    </source>
</evidence>
<comment type="caution">
    <text evidence="14">The sequence shown here is derived from an EMBL/GenBank/DDBJ whole genome shotgun (WGS) entry which is preliminary data.</text>
</comment>
<evidence type="ECO:0000256" key="9">
    <source>
        <dbReference type="ARBA" id="ARBA00023136"/>
    </source>
</evidence>
<evidence type="ECO:0000313" key="15">
    <source>
        <dbReference type="Proteomes" id="UP000224303"/>
    </source>
</evidence>
<evidence type="ECO:0000256" key="10">
    <source>
        <dbReference type="ARBA" id="ARBA00024973"/>
    </source>
</evidence>
<dbReference type="InterPro" id="IPR025857">
    <property type="entry name" value="MacB_PCD"/>
</dbReference>
<keyword evidence="6" id="KW-1003">Cell membrane</keyword>
<evidence type="ECO:0000256" key="7">
    <source>
        <dbReference type="ARBA" id="ARBA00022692"/>
    </source>
</evidence>
<feature type="transmembrane region" description="Helical" evidence="11">
    <location>
        <begin position="240"/>
        <end position="259"/>
    </location>
</feature>
<proteinExistence type="inferred from homology"/>
<dbReference type="EMBL" id="PCGC01000005">
    <property type="protein sequence ID" value="PHL22357.1"/>
    <property type="molecule type" value="Genomic_DNA"/>
</dbReference>
<feature type="transmembrane region" description="Helical" evidence="11">
    <location>
        <begin position="280"/>
        <end position="304"/>
    </location>
</feature>
<dbReference type="Pfam" id="PF02687">
    <property type="entry name" value="FtsX"/>
    <property type="match status" value="1"/>
</dbReference>
<dbReference type="RefSeq" id="WP_002318782.1">
    <property type="nucleotide sequence ID" value="NZ_CAKMCF010000053.1"/>
</dbReference>
<dbReference type="GO" id="GO:0005886">
    <property type="term" value="C:plasma membrane"/>
    <property type="evidence" value="ECO:0007669"/>
    <property type="project" value="UniProtKB-SubCell"/>
</dbReference>
<accession>A0A2G0ED17</accession>
<feature type="transmembrane region" description="Helical" evidence="11">
    <location>
        <begin position="15"/>
        <end position="36"/>
    </location>
</feature>
<dbReference type="Proteomes" id="UP000224303">
    <property type="component" value="Unassembled WGS sequence"/>
</dbReference>
<comment type="similarity">
    <text evidence="2">Belongs to the ABC-4 integral membrane protein family. HrtB subfamily.</text>
</comment>
<dbReference type="InterPro" id="IPR003838">
    <property type="entry name" value="ABC3_permease_C"/>
</dbReference>
<comment type="subunit">
    <text evidence="3">The complex is composed of two ATP-binding proteins (HrtA), two transmembrane proteins (HrtB) and a solute-binding protein.</text>
</comment>
<feature type="transmembrane region" description="Helical" evidence="11">
    <location>
        <begin position="324"/>
        <end position="343"/>
    </location>
</feature>
<evidence type="ECO:0000256" key="11">
    <source>
        <dbReference type="SAM" id="Phobius"/>
    </source>
</evidence>
<protein>
    <recommendedName>
        <fullName evidence="4">Putative hemin transport system permease protein HrtB</fullName>
    </recommendedName>
</protein>
<feature type="domain" description="ABC3 transporter permease C-terminal" evidence="12">
    <location>
        <begin position="240"/>
        <end position="351"/>
    </location>
</feature>
<evidence type="ECO:0000259" key="12">
    <source>
        <dbReference type="Pfam" id="PF02687"/>
    </source>
</evidence>
<evidence type="ECO:0000256" key="8">
    <source>
        <dbReference type="ARBA" id="ARBA00022989"/>
    </source>
</evidence>
<evidence type="ECO:0000259" key="13">
    <source>
        <dbReference type="Pfam" id="PF12704"/>
    </source>
</evidence>
<dbReference type="InterPro" id="IPR051125">
    <property type="entry name" value="ABC-4/HrtB_transporter"/>
</dbReference>
<comment type="function">
    <text evidence="10">Part of the ABC transporter complex hrt involved in hemin import. Responsible for the translocation of the substrate across the membrane.</text>
</comment>
<dbReference type="AlphaFoldDB" id="A0A2G0ED17"/>
<evidence type="ECO:0000256" key="5">
    <source>
        <dbReference type="ARBA" id="ARBA00022448"/>
    </source>
</evidence>
<keyword evidence="9 11" id="KW-0472">Membrane</keyword>
<dbReference type="PANTHER" id="PTHR43738">
    <property type="entry name" value="ABC TRANSPORTER, MEMBRANE PROTEIN"/>
    <property type="match status" value="1"/>
</dbReference>
<gene>
    <name evidence="14" type="ORF">CQR37_03490</name>
</gene>
<keyword evidence="7 11" id="KW-0812">Transmembrane</keyword>
<evidence type="ECO:0000256" key="6">
    <source>
        <dbReference type="ARBA" id="ARBA00022475"/>
    </source>
</evidence>
<evidence type="ECO:0000313" key="14">
    <source>
        <dbReference type="EMBL" id="PHL22357.1"/>
    </source>
</evidence>
<evidence type="ECO:0000256" key="3">
    <source>
        <dbReference type="ARBA" id="ARBA00011131"/>
    </source>
</evidence>
<reference evidence="14 15" key="1">
    <citation type="submission" date="2017-10" db="EMBL/GenBank/DDBJ databases">
        <title>Draft genomes of the Enterococcus faecium isolated from human feces before and after Helicobacter pylori eradication therapy.</title>
        <authorList>
            <person name="Prianichniikov N.A."/>
            <person name="Glushchenko O.E."/>
            <person name="Malakhova M.V."/>
        </authorList>
    </citation>
    <scope>NUCLEOTIDE SEQUENCE [LARGE SCALE GENOMIC DNA]</scope>
    <source>
        <strain evidence="14 15">Hp_5-7</strain>
    </source>
</reference>